<dbReference type="Proteomes" id="UP000192578">
    <property type="component" value="Unassembled WGS sequence"/>
</dbReference>
<comment type="caution">
    <text evidence="3">The sequence shown here is derived from an EMBL/GenBank/DDBJ whole genome shotgun (WGS) entry which is preliminary data.</text>
</comment>
<proteinExistence type="predicted"/>
<protein>
    <submittedName>
        <fullName evidence="3">Uncharacterized protein</fullName>
    </submittedName>
</protein>
<accession>A0A1W0WQR6</accession>
<evidence type="ECO:0000313" key="4">
    <source>
        <dbReference type="Proteomes" id="UP000192578"/>
    </source>
</evidence>
<dbReference type="EMBL" id="MTYJ01000060">
    <property type="protein sequence ID" value="OQV17497.1"/>
    <property type="molecule type" value="Genomic_DNA"/>
</dbReference>
<keyword evidence="2" id="KW-1133">Transmembrane helix</keyword>
<gene>
    <name evidence="3" type="ORF">BV898_08430</name>
</gene>
<keyword evidence="4" id="KW-1185">Reference proteome</keyword>
<name>A0A1W0WQR6_HYPEX</name>
<sequence>MKQLLSGSLTGTWSSIMRADAKDMDMAFRRHTIYFCMVMLVDGVTCLLLQTAETVVQYKYLLVTTSSTLHSQNGYWNGGLLCLLALFGLTVSLFYPALRPSIFPLTESMPSSLLERTFRIKIRSFSILNILFLFSLSVCASSVTSIVLSVNAYPNFPLPLPPSNETSQYVRKTAFKRVRTACLTLEALLIWFNTLGLLFTILTAVVTLNRIVHYGPPPPPPPPPVPHRRRSSDSVVQVAPVSMPARLRKISAYVMRQKPAARERTQYGPLPHIGESNGSFHLDELHPTTSGFDESGGPIRSAGPSNPMLQTSMEDSEHRTQALTMLAEFLRNRKISRYQAPKVEQLEQTTTL</sequence>
<feature type="region of interest" description="Disordered" evidence="1">
    <location>
        <begin position="276"/>
        <end position="311"/>
    </location>
</feature>
<keyword evidence="2" id="KW-0472">Membrane</keyword>
<keyword evidence="2" id="KW-0812">Transmembrane</keyword>
<feature type="transmembrane region" description="Helical" evidence="2">
    <location>
        <begin position="188"/>
        <end position="208"/>
    </location>
</feature>
<feature type="transmembrane region" description="Helical" evidence="2">
    <location>
        <begin position="32"/>
        <end position="52"/>
    </location>
</feature>
<evidence type="ECO:0000256" key="2">
    <source>
        <dbReference type="SAM" id="Phobius"/>
    </source>
</evidence>
<reference evidence="4" key="1">
    <citation type="submission" date="2017-01" db="EMBL/GenBank/DDBJ databases">
        <title>Comparative genomics of anhydrobiosis in the tardigrade Hypsibius dujardini.</title>
        <authorList>
            <person name="Yoshida Y."/>
            <person name="Koutsovoulos G."/>
            <person name="Laetsch D."/>
            <person name="Stevens L."/>
            <person name="Kumar S."/>
            <person name="Horikawa D."/>
            <person name="Ishino K."/>
            <person name="Komine S."/>
            <person name="Tomita M."/>
            <person name="Blaxter M."/>
            <person name="Arakawa K."/>
        </authorList>
    </citation>
    <scope>NUCLEOTIDE SEQUENCE [LARGE SCALE GENOMIC DNA]</scope>
    <source>
        <strain evidence="4">Z151</strain>
    </source>
</reference>
<organism evidence="3 4">
    <name type="scientific">Hypsibius exemplaris</name>
    <name type="common">Freshwater tardigrade</name>
    <dbReference type="NCBI Taxonomy" id="2072580"/>
    <lineage>
        <taxon>Eukaryota</taxon>
        <taxon>Metazoa</taxon>
        <taxon>Ecdysozoa</taxon>
        <taxon>Tardigrada</taxon>
        <taxon>Eutardigrada</taxon>
        <taxon>Parachela</taxon>
        <taxon>Hypsibioidea</taxon>
        <taxon>Hypsibiidae</taxon>
        <taxon>Hypsibius</taxon>
    </lineage>
</organism>
<feature type="transmembrane region" description="Helical" evidence="2">
    <location>
        <begin position="75"/>
        <end position="95"/>
    </location>
</feature>
<evidence type="ECO:0000313" key="3">
    <source>
        <dbReference type="EMBL" id="OQV17497.1"/>
    </source>
</evidence>
<evidence type="ECO:0000256" key="1">
    <source>
        <dbReference type="SAM" id="MobiDB-lite"/>
    </source>
</evidence>
<dbReference type="AlphaFoldDB" id="A0A1W0WQR6"/>
<feature type="transmembrane region" description="Helical" evidence="2">
    <location>
        <begin position="126"/>
        <end position="153"/>
    </location>
</feature>